<evidence type="ECO:0000256" key="5">
    <source>
        <dbReference type="ARBA" id="ARBA00022801"/>
    </source>
</evidence>
<evidence type="ECO:0000256" key="9">
    <source>
        <dbReference type="ARBA" id="ARBA00023235"/>
    </source>
</evidence>
<dbReference type="CDD" id="cd00984">
    <property type="entry name" value="DnaB_C"/>
    <property type="match status" value="1"/>
</dbReference>
<name>A0A0G0KDY9_9BACT</name>
<comment type="function">
    <text evidence="12">The main replicative DNA helicase, it participates in initiation and elongation during chromosome replication. Travels ahead of the DNA replisome, separating dsDNA into templates for DNA synthesis. A processive ATP-dependent 5'-3' DNA helicase it has DNA-dependent ATPase activity.</text>
</comment>
<feature type="domain" description="SF4 helicase" evidence="13">
    <location>
        <begin position="179"/>
        <end position="446"/>
    </location>
</feature>
<dbReference type="SUPFAM" id="SSF48024">
    <property type="entry name" value="N-terminal domain of DnaB helicase"/>
    <property type="match status" value="1"/>
</dbReference>
<evidence type="ECO:0000256" key="1">
    <source>
        <dbReference type="ARBA" id="ARBA00008428"/>
    </source>
</evidence>
<comment type="similarity">
    <text evidence="1 12">Belongs to the helicase family. DnaB subfamily.</text>
</comment>
<keyword evidence="4 12" id="KW-0547">Nucleotide-binding</keyword>
<dbReference type="GO" id="GO:0003677">
    <property type="term" value="F:DNA binding"/>
    <property type="evidence" value="ECO:0007669"/>
    <property type="project" value="UniProtKB-UniRule"/>
</dbReference>
<dbReference type="SUPFAM" id="SSF52540">
    <property type="entry name" value="P-loop containing nucleoside triphosphate hydrolases"/>
    <property type="match status" value="1"/>
</dbReference>
<accession>A0A0G0KDY9</accession>
<dbReference type="FunFam" id="1.10.860.10:FF:000001">
    <property type="entry name" value="Replicative DNA helicase"/>
    <property type="match status" value="1"/>
</dbReference>
<keyword evidence="6 12" id="KW-0347">Helicase</keyword>
<dbReference type="GO" id="GO:0005829">
    <property type="term" value="C:cytosol"/>
    <property type="evidence" value="ECO:0007669"/>
    <property type="project" value="TreeGrafter"/>
</dbReference>
<dbReference type="FunFam" id="3.40.50.300:FF:000076">
    <property type="entry name" value="Replicative DNA helicase"/>
    <property type="match status" value="1"/>
</dbReference>
<dbReference type="Pfam" id="PF03796">
    <property type="entry name" value="DnaB_C"/>
    <property type="match status" value="1"/>
</dbReference>
<dbReference type="GO" id="GO:0042802">
    <property type="term" value="F:identical protein binding"/>
    <property type="evidence" value="ECO:0007669"/>
    <property type="project" value="UniProtKB-ARBA"/>
</dbReference>
<evidence type="ECO:0000256" key="10">
    <source>
        <dbReference type="ARBA" id="ARBA00048954"/>
    </source>
</evidence>
<evidence type="ECO:0000259" key="13">
    <source>
        <dbReference type="PROSITE" id="PS51199"/>
    </source>
</evidence>
<protein>
    <recommendedName>
        <fullName evidence="11 12">Replicative DNA helicase</fullName>
        <ecNumber evidence="11 12">5.6.2.3</ecNumber>
    </recommendedName>
</protein>
<dbReference type="Gene3D" id="3.40.50.300">
    <property type="entry name" value="P-loop containing nucleotide triphosphate hydrolases"/>
    <property type="match status" value="1"/>
</dbReference>
<evidence type="ECO:0000256" key="6">
    <source>
        <dbReference type="ARBA" id="ARBA00022806"/>
    </source>
</evidence>
<dbReference type="PATRIC" id="fig|1618336.3.peg.445"/>
<dbReference type="InterPro" id="IPR007693">
    <property type="entry name" value="DNA_helicase_DnaB-like_N"/>
</dbReference>
<evidence type="ECO:0000313" key="14">
    <source>
        <dbReference type="EMBL" id="KKQ73690.1"/>
    </source>
</evidence>
<evidence type="ECO:0000313" key="15">
    <source>
        <dbReference type="Proteomes" id="UP000034498"/>
    </source>
</evidence>
<evidence type="ECO:0000256" key="2">
    <source>
        <dbReference type="ARBA" id="ARBA00022515"/>
    </source>
</evidence>
<dbReference type="InterPro" id="IPR027417">
    <property type="entry name" value="P-loop_NTPase"/>
</dbReference>
<keyword evidence="8 12" id="KW-0238">DNA-binding</keyword>
<dbReference type="PROSITE" id="PS51199">
    <property type="entry name" value="SF4_HELICASE"/>
    <property type="match status" value="1"/>
</dbReference>
<dbReference type="STRING" id="1618336.US94_C0028G0008"/>
<reference evidence="14 15" key="1">
    <citation type="journal article" date="2015" name="Nature">
        <title>rRNA introns, odd ribosomes, and small enigmatic genomes across a large radiation of phyla.</title>
        <authorList>
            <person name="Brown C.T."/>
            <person name="Hug L.A."/>
            <person name="Thomas B.C."/>
            <person name="Sharon I."/>
            <person name="Castelle C.J."/>
            <person name="Singh A."/>
            <person name="Wilkins M.J."/>
            <person name="Williams K.H."/>
            <person name="Banfield J.F."/>
        </authorList>
    </citation>
    <scope>NUCLEOTIDE SEQUENCE [LARGE SCALE GENOMIC DNA]</scope>
</reference>
<dbReference type="NCBIfam" id="TIGR00665">
    <property type="entry name" value="DnaB"/>
    <property type="match status" value="1"/>
</dbReference>
<evidence type="ECO:0000256" key="12">
    <source>
        <dbReference type="RuleBase" id="RU362085"/>
    </source>
</evidence>
<evidence type="ECO:0000256" key="3">
    <source>
        <dbReference type="ARBA" id="ARBA00022705"/>
    </source>
</evidence>
<keyword evidence="7 12" id="KW-0067">ATP-binding</keyword>
<dbReference type="GO" id="GO:0006269">
    <property type="term" value="P:DNA replication, synthesis of primer"/>
    <property type="evidence" value="ECO:0007669"/>
    <property type="project" value="UniProtKB-UniRule"/>
</dbReference>
<dbReference type="InterPro" id="IPR007694">
    <property type="entry name" value="DNA_helicase_DnaB-like_C"/>
</dbReference>
<dbReference type="GO" id="GO:0016887">
    <property type="term" value="F:ATP hydrolysis activity"/>
    <property type="evidence" value="ECO:0007669"/>
    <property type="project" value="RHEA"/>
</dbReference>
<dbReference type="InterPro" id="IPR007692">
    <property type="entry name" value="DNA_helicase_DnaB"/>
</dbReference>
<keyword evidence="2 12" id="KW-0639">Primosome</keyword>
<gene>
    <name evidence="14" type="ORF">US94_C0028G0008</name>
</gene>
<dbReference type="Gene3D" id="1.10.860.10">
    <property type="entry name" value="DNAb Helicase, Chain A"/>
    <property type="match status" value="1"/>
</dbReference>
<keyword evidence="3 12" id="KW-0235">DNA replication</keyword>
<evidence type="ECO:0000256" key="7">
    <source>
        <dbReference type="ARBA" id="ARBA00022840"/>
    </source>
</evidence>
<keyword evidence="5 12" id="KW-0378">Hydrolase</keyword>
<keyword evidence="9" id="KW-0413">Isomerase</keyword>
<comment type="catalytic activity">
    <reaction evidence="10 12">
        <text>ATP + H2O = ADP + phosphate + H(+)</text>
        <dbReference type="Rhea" id="RHEA:13065"/>
        <dbReference type="ChEBI" id="CHEBI:15377"/>
        <dbReference type="ChEBI" id="CHEBI:15378"/>
        <dbReference type="ChEBI" id="CHEBI:30616"/>
        <dbReference type="ChEBI" id="CHEBI:43474"/>
        <dbReference type="ChEBI" id="CHEBI:456216"/>
        <dbReference type="EC" id="5.6.2.3"/>
    </reaction>
</comment>
<sequence length="452" mass="50889">MAETGIVKIPPQNTEAEQSLLGSILMDKDAIIKVADIVQPEDFYREDNGIIYSAILKLYEKRKPIDVVTLTNELEKNKNLKTVGGATYITTLVNSVPTAAHVVSYGQIIQQKATLRRLISAASSIVEFGFDENSDLESILDKAESTLFAVSQKYVKQYFTSIKDILEESFERIDKLHKDKGLLRGVPTGFKDLDNILAGMQKSDLLILAARPSIGKSSFALNIADHVACDQKMPVAIFSLEMSKEQIIDRFLCLRGAVDSWKLRTGNLEDEDFGKLNYAMGVLSEAPIFIDDTPFTNAMEIRTKARRLQMEQDLGLIIIDYLQLMSGAKARDADNRVQEVSEISRSLKALARELNVPVLAISQLSRAVEHRPDKRPMLADLRESGSIEQDADVVMFIYRDDYYDQDSDKKNIAEVLIRKHRNGPTGDIELYWKPEFMRFATIEKKLTEKVGN</sequence>
<dbReference type="PANTHER" id="PTHR30153">
    <property type="entry name" value="REPLICATIVE DNA HELICASE DNAB"/>
    <property type="match status" value="1"/>
</dbReference>
<comment type="caution">
    <text evidence="14">The sequence shown here is derived from an EMBL/GenBank/DDBJ whole genome shotgun (WGS) entry which is preliminary data.</text>
</comment>
<dbReference type="EMBL" id="LBUX01000028">
    <property type="protein sequence ID" value="KKQ73690.1"/>
    <property type="molecule type" value="Genomic_DNA"/>
</dbReference>
<dbReference type="GO" id="GO:1990077">
    <property type="term" value="C:primosome complex"/>
    <property type="evidence" value="ECO:0007669"/>
    <property type="project" value="UniProtKB-UniRule"/>
</dbReference>
<organism evidence="14 15">
    <name type="scientific">Berkelbacteria bacterium GW2011_GWB1_38_5</name>
    <dbReference type="NCBI Taxonomy" id="1618336"/>
    <lineage>
        <taxon>Bacteria</taxon>
        <taxon>Candidatus Berkelbacteria</taxon>
    </lineage>
</organism>
<dbReference type="Proteomes" id="UP000034498">
    <property type="component" value="Unassembled WGS sequence"/>
</dbReference>
<dbReference type="NCBIfam" id="NF004384">
    <property type="entry name" value="PRK05748.1"/>
    <property type="match status" value="1"/>
</dbReference>
<dbReference type="InterPro" id="IPR036185">
    <property type="entry name" value="DNA_heli_DnaB-like_N_sf"/>
</dbReference>
<evidence type="ECO:0000256" key="8">
    <source>
        <dbReference type="ARBA" id="ARBA00023125"/>
    </source>
</evidence>
<dbReference type="GO" id="GO:0005524">
    <property type="term" value="F:ATP binding"/>
    <property type="evidence" value="ECO:0007669"/>
    <property type="project" value="UniProtKB-UniRule"/>
</dbReference>
<dbReference type="PANTHER" id="PTHR30153:SF2">
    <property type="entry name" value="REPLICATIVE DNA HELICASE"/>
    <property type="match status" value="1"/>
</dbReference>
<dbReference type="InterPro" id="IPR016136">
    <property type="entry name" value="DNA_helicase_N/primase_C"/>
</dbReference>
<evidence type="ECO:0000256" key="4">
    <source>
        <dbReference type="ARBA" id="ARBA00022741"/>
    </source>
</evidence>
<dbReference type="GO" id="GO:0043139">
    <property type="term" value="F:5'-3' DNA helicase activity"/>
    <property type="evidence" value="ECO:0007669"/>
    <property type="project" value="UniProtKB-EC"/>
</dbReference>
<dbReference type="Pfam" id="PF00772">
    <property type="entry name" value="DnaB"/>
    <property type="match status" value="1"/>
</dbReference>
<dbReference type="EC" id="5.6.2.3" evidence="11 12"/>
<dbReference type="AlphaFoldDB" id="A0A0G0KDY9"/>
<evidence type="ECO:0000256" key="11">
    <source>
        <dbReference type="NCBIfam" id="TIGR00665"/>
    </source>
</evidence>
<proteinExistence type="inferred from homology"/>